<dbReference type="STRING" id="1802685.A3C88_02875"/>
<sequence>MSAARKGPLFLFMKTSILHNIVRNSLDSISEYYKSVTMEKLLQTGEQHEKIISKIELYFSRHGEKQKGDGRPNEEIELTEKGIEQAREGSEGKDMSHSLAFGSSSKRTQQTAGFKMAGNLDDITGKESLAELREKLDKDLKVGSKIGVDRRLNPGEFSETNYDKVADEAFSTMGYLKFLVEQSDELAKQLSDSKAETYSRMASRIAGIVEKYIEIAPRWDVLVRDDQKKYSDTLKRFLSTHQGIGESFLAKVIEKTHGIETRDAFVAALDNQGFEFAEGFQVQLKNTSQGTLEIEVSFRKEKDGKTSFEYNGVVSQDIIRAIASD</sequence>
<dbReference type="Proteomes" id="UP000178117">
    <property type="component" value="Unassembled WGS sequence"/>
</dbReference>
<proteinExistence type="predicted"/>
<dbReference type="Pfam" id="PF00300">
    <property type="entry name" value="His_Phos_1"/>
    <property type="match status" value="1"/>
</dbReference>
<protein>
    <submittedName>
        <fullName evidence="2">Uncharacterized protein</fullName>
    </submittedName>
</protein>
<dbReference type="EMBL" id="MGJZ01000031">
    <property type="protein sequence ID" value="OGN16505.1"/>
    <property type="molecule type" value="Genomic_DNA"/>
</dbReference>
<dbReference type="InterPro" id="IPR013078">
    <property type="entry name" value="His_Pase_superF_clade-1"/>
</dbReference>
<name>A0A1F8FU19_9BACT</name>
<reference evidence="2 3" key="1">
    <citation type="journal article" date="2016" name="Nat. Commun.">
        <title>Thousands of microbial genomes shed light on interconnected biogeochemical processes in an aquifer system.</title>
        <authorList>
            <person name="Anantharaman K."/>
            <person name="Brown C.T."/>
            <person name="Hug L.A."/>
            <person name="Sharon I."/>
            <person name="Castelle C.J."/>
            <person name="Probst A.J."/>
            <person name="Thomas B.C."/>
            <person name="Singh A."/>
            <person name="Wilkins M.J."/>
            <person name="Karaoz U."/>
            <person name="Brodie E.L."/>
            <person name="Williams K.H."/>
            <person name="Hubbard S.S."/>
            <person name="Banfield J.F."/>
        </authorList>
    </citation>
    <scope>NUCLEOTIDE SEQUENCE [LARGE SCALE GENOMIC DNA]</scope>
</reference>
<dbReference type="CDD" id="cd07067">
    <property type="entry name" value="HP_PGM_like"/>
    <property type="match status" value="1"/>
</dbReference>
<dbReference type="SUPFAM" id="SSF53254">
    <property type="entry name" value="Phosphoglycerate mutase-like"/>
    <property type="match status" value="1"/>
</dbReference>
<feature type="region of interest" description="Disordered" evidence="1">
    <location>
        <begin position="85"/>
        <end position="106"/>
    </location>
</feature>
<dbReference type="InterPro" id="IPR029033">
    <property type="entry name" value="His_PPase_superfam"/>
</dbReference>
<dbReference type="AlphaFoldDB" id="A0A1F8FU19"/>
<accession>A0A1F8FU19</accession>
<evidence type="ECO:0000313" key="3">
    <source>
        <dbReference type="Proteomes" id="UP000178117"/>
    </source>
</evidence>
<evidence type="ECO:0000256" key="1">
    <source>
        <dbReference type="SAM" id="MobiDB-lite"/>
    </source>
</evidence>
<dbReference type="Gene3D" id="3.40.50.1240">
    <property type="entry name" value="Phosphoglycerate mutase-like"/>
    <property type="match status" value="1"/>
</dbReference>
<comment type="caution">
    <text evidence="2">The sequence shown here is derived from an EMBL/GenBank/DDBJ whole genome shotgun (WGS) entry which is preliminary data.</text>
</comment>
<organism evidence="2 3">
    <name type="scientific">Candidatus Yanofskybacteria bacterium RIFCSPHIGHO2_02_FULL_50_12</name>
    <dbReference type="NCBI Taxonomy" id="1802685"/>
    <lineage>
        <taxon>Bacteria</taxon>
        <taxon>Candidatus Yanofskyibacteriota</taxon>
    </lineage>
</organism>
<feature type="compositionally biased region" description="Basic and acidic residues" evidence="1">
    <location>
        <begin position="85"/>
        <end position="96"/>
    </location>
</feature>
<evidence type="ECO:0000313" key="2">
    <source>
        <dbReference type="EMBL" id="OGN16505.1"/>
    </source>
</evidence>
<gene>
    <name evidence="2" type="ORF">A3C88_02875</name>
</gene>